<dbReference type="PROSITE" id="PS50293">
    <property type="entry name" value="TPR_REGION"/>
    <property type="match status" value="1"/>
</dbReference>
<dbReference type="Proteomes" id="UP000001054">
    <property type="component" value="Plasmid pNGR234b"/>
</dbReference>
<keyword evidence="4" id="KW-0175">Coiled coil</keyword>
<dbReference type="EMBL" id="CP000874">
    <property type="protein sequence ID" value="ACP22940.1"/>
    <property type="molecule type" value="Genomic_DNA"/>
</dbReference>
<keyword evidence="5" id="KW-0614">Plasmid</keyword>
<feature type="repeat" description="TPR" evidence="3">
    <location>
        <begin position="15"/>
        <end position="48"/>
    </location>
</feature>
<dbReference type="SMART" id="SM00028">
    <property type="entry name" value="TPR"/>
    <property type="match status" value="4"/>
</dbReference>
<dbReference type="InterPro" id="IPR011990">
    <property type="entry name" value="TPR-like_helical_dom_sf"/>
</dbReference>
<dbReference type="PANTHER" id="PTHR44858">
    <property type="entry name" value="TETRATRICOPEPTIDE REPEAT PROTEIN 6"/>
    <property type="match status" value="1"/>
</dbReference>
<dbReference type="InterPro" id="IPR019734">
    <property type="entry name" value="TPR_rpt"/>
</dbReference>
<gene>
    <name evidence="5" type="ordered locus">NGR_b14890</name>
</gene>
<dbReference type="RefSeq" id="WP_015887578.1">
    <property type="nucleotide sequence ID" value="NC_012586.1"/>
</dbReference>
<evidence type="ECO:0000256" key="4">
    <source>
        <dbReference type="SAM" id="Coils"/>
    </source>
</evidence>
<dbReference type="Pfam" id="PF13181">
    <property type="entry name" value="TPR_8"/>
    <property type="match status" value="1"/>
</dbReference>
<evidence type="ECO:0000256" key="2">
    <source>
        <dbReference type="ARBA" id="ARBA00022803"/>
    </source>
</evidence>
<keyword evidence="6" id="KW-1185">Reference proteome</keyword>
<dbReference type="Gene3D" id="1.25.40.10">
    <property type="entry name" value="Tetratricopeptide repeat domain"/>
    <property type="match status" value="2"/>
</dbReference>
<organism evidence="5 6">
    <name type="scientific">Sinorhizobium fredii (strain NBRC 101917 / NGR234)</name>
    <dbReference type="NCBI Taxonomy" id="394"/>
    <lineage>
        <taxon>Bacteria</taxon>
        <taxon>Pseudomonadati</taxon>
        <taxon>Pseudomonadota</taxon>
        <taxon>Alphaproteobacteria</taxon>
        <taxon>Hyphomicrobiales</taxon>
        <taxon>Rhizobiaceae</taxon>
        <taxon>Sinorhizobium/Ensifer group</taxon>
        <taxon>Sinorhizobium</taxon>
    </lineage>
</organism>
<proteinExistence type="predicted"/>
<keyword evidence="1" id="KW-0677">Repeat</keyword>
<dbReference type="PROSITE" id="PS50005">
    <property type="entry name" value="TPR"/>
    <property type="match status" value="2"/>
</dbReference>
<dbReference type="AlphaFoldDB" id="C3KKK4"/>
<dbReference type="NCBIfam" id="NF047558">
    <property type="entry name" value="TPR_END_plus"/>
    <property type="match status" value="1"/>
</dbReference>
<evidence type="ECO:0000313" key="6">
    <source>
        <dbReference type="Proteomes" id="UP000001054"/>
    </source>
</evidence>
<dbReference type="PATRIC" id="fig|394.7.peg.1900"/>
<protein>
    <submittedName>
        <fullName evidence="5">Uncharacterized protein</fullName>
    </submittedName>
</protein>
<reference evidence="5 6" key="2">
    <citation type="journal article" date="2009" name="Appl. Environ. Microbiol.">
        <title>Rhizobium sp. strain NGR234 possesses a remarkable number of secretion systems.</title>
        <authorList>
            <person name="Schmeisser C."/>
            <person name="Liesegang H."/>
            <person name="Krysciak D."/>
            <person name="Bakkou N."/>
            <person name="Le Quere A."/>
            <person name="Wollherr A."/>
            <person name="Heinemeyer I."/>
            <person name="Morgenstern B."/>
            <person name="Pommerening-Roeser A."/>
            <person name="Flores M."/>
            <person name="Palacios R."/>
            <person name="Brenner S."/>
            <person name="Gottschalk G."/>
            <person name="Schmitz R.A."/>
            <person name="Broughton W.J."/>
            <person name="Perret X."/>
            <person name="Strittmatter A.W."/>
            <person name="Streit W.R."/>
        </authorList>
    </citation>
    <scope>NUCLEOTIDE SEQUENCE [LARGE SCALE GENOMIC DNA]</scope>
    <source>
        <strain evidence="6">NBRC 101917 / NGR234</strain>
    </source>
</reference>
<dbReference type="OrthoDB" id="9814944at2"/>
<dbReference type="SUPFAM" id="SSF48452">
    <property type="entry name" value="TPR-like"/>
    <property type="match status" value="1"/>
</dbReference>
<feature type="repeat" description="TPR" evidence="3">
    <location>
        <begin position="49"/>
        <end position="82"/>
    </location>
</feature>
<keyword evidence="2 3" id="KW-0802">TPR repeat</keyword>
<dbReference type="PANTHER" id="PTHR44858:SF1">
    <property type="entry name" value="UDP-N-ACETYLGLUCOSAMINE--PEPTIDE N-ACETYLGLUCOSAMINYLTRANSFERASE SPINDLY-RELATED"/>
    <property type="match status" value="1"/>
</dbReference>
<dbReference type="Pfam" id="PF13431">
    <property type="entry name" value="TPR_17"/>
    <property type="match status" value="1"/>
</dbReference>
<name>C3KKK4_SINFN</name>
<evidence type="ECO:0000256" key="3">
    <source>
        <dbReference type="PROSITE-ProRule" id="PRU00339"/>
    </source>
</evidence>
<feature type="coiled-coil region" evidence="4">
    <location>
        <begin position="62"/>
        <end position="116"/>
    </location>
</feature>
<accession>C3KKK4</accession>
<dbReference type="HOGENOM" id="CLU_1184294_0_0_5"/>
<dbReference type="KEGG" id="rhi:NGR_b14890"/>
<geneLocation type="plasmid" evidence="6">
    <name>sym pNGR234b</name>
</geneLocation>
<evidence type="ECO:0000313" key="5">
    <source>
        <dbReference type="EMBL" id="ACP22940.1"/>
    </source>
</evidence>
<dbReference type="InterPro" id="IPR050498">
    <property type="entry name" value="Ycf3"/>
</dbReference>
<reference evidence="6" key="1">
    <citation type="journal article" date="2004" name="J. Bacteriol.">
        <title>An evolutionary hot spot: the pNGR234b replicon of Rhizobium sp. strain NGR234.</title>
        <authorList>
            <person name="Streit W.R."/>
            <person name="Schmitz R.A."/>
            <person name="Perret X."/>
            <person name="Staehelin C."/>
            <person name="Deakin W.J."/>
            <person name="Raasch C."/>
            <person name="Liesegang H."/>
            <person name="Broughton W.J."/>
        </authorList>
    </citation>
    <scope>NUCLEOTIDE SEQUENCE [LARGE SCALE GENOMIC DNA]</scope>
    <source>
        <strain evidence="6">NBRC 101917 / NGR234</strain>
    </source>
</reference>
<evidence type="ECO:0000256" key="1">
    <source>
        <dbReference type="ARBA" id="ARBA00022737"/>
    </source>
</evidence>
<sequence>MSAAERALSLDPTSSEAHAAKGRILADLGRFDEALASHQKSLRLDPNSYDGHHSFGRTSMRLGRHEEAIEHFERAAQLLESDYISPGFVAQSWTALGKLEESIAAARRALERAEREIALRPDNAHAVVCGAHALAYLGEFERAKEWISRASVVMDPDDTLDRYNLACASARMGESDQALDLLETCVSRMPPEFIDWMKSDSDLAPLHRDPRFQALIEVETRAEDAMANQAIKEV</sequence>